<dbReference type="PANTHER" id="PTHR47136:SF1">
    <property type="entry name" value="SYNEMIN"/>
    <property type="match status" value="1"/>
</dbReference>
<protein>
    <submittedName>
        <fullName evidence="2">Uncharacterized protein</fullName>
    </submittedName>
</protein>
<dbReference type="SUPFAM" id="SSF64593">
    <property type="entry name" value="Intermediate filament protein, coiled coil region"/>
    <property type="match status" value="1"/>
</dbReference>
<dbReference type="GO" id="GO:0060053">
    <property type="term" value="C:neurofilament cytoskeleton"/>
    <property type="evidence" value="ECO:0007669"/>
    <property type="project" value="TreeGrafter"/>
</dbReference>
<dbReference type="GO" id="GO:0008307">
    <property type="term" value="F:structural constituent of muscle"/>
    <property type="evidence" value="ECO:0007669"/>
    <property type="project" value="InterPro"/>
</dbReference>
<dbReference type="GO" id="GO:0043034">
    <property type="term" value="C:costamere"/>
    <property type="evidence" value="ECO:0007669"/>
    <property type="project" value="TreeGrafter"/>
</dbReference>
<evidence type="ECO:0000313" key="3">
    <source>
        <dbReference type="Proteomes" id="UP000594220"/>
    </source>
</evidence>
<reference evidence="2" key="1">
    <citation type="submission" date="2025-08" db="UniProtKB">
        <authorList>
            <consortium name="Ensembl"/>
        </authorList>
    </citation>
    <scope>IDENTIFICATION</scope>
</reference>
<dbReference type="GO" id="GO:0005882">
    <property type="term" value="C:intermediate filament"/>
    <property type="evidence" value="ECO:0007669"/>
    <property type="project" value="InterPro"/>
</dbReference>
<dbReference type="GO" id="GO:0031443">
    <property type="term" value="P:fast-twitch skeletal muscle fiber contraction"/>
    <property type="evidence" value="ECO:0007669"/>
    <property type="project" value="TreeGrafter"/>
</dbReference>
<evidence type="ECO:0000313" key="2">
    <source>
        <dbReference type="Ensembl" id="ENSCPRP00005025464.1"/>
    </source>
</evidence>
<dbReference type="Ensembl" id="ENSCPRT00005029734.1">
    <property type="protein sequence ID" value="ENSCPRP00005025464.1"/>
    <property type="gene ID" value="ENSCPRG00005017665.1"/>
</dbReference>
<feature type="compositionally biased region" description="Basic and acidic residues" evidence="1">
    <location>
        <begin position="113"/>
        <end position="122"/>
    </location>
</feature>
<dbReference type="Proteomes" id="UP000594220">
    <property type="component" value="Unplaced"/>
</dbReference>
<name>A0A7M4FKB2_CROPO</name>
<accession>A0A7M4FKB2</accession>
<dbReference type="AlphaFoldDB" id="A0A7M4FKB2"/>
<dbReference type="GO" id="GO:0017166">
    <property type="term" value="F:vinculin binding"/>
    <property type="evidence" value="ECO:0007669"/>
    <property type="project" value="TreeGrafter"/>
</dbReference>
<sequence length="170" mass="18317">IFVATSVLLPACPAARRSSEQALSQARQFAGHFLLKLESCYEPKYRSLKSNSSKLNEKELLTTSIAEYLKEYQELLEVKAGLSLELATYREGVRLGLGKGRGRGAAPGAARGSKAEGSERPRPSPGCSSPGNGRRQLPAAAGLHRALPVPSPLLLGCAVPRCRCTWGWRE</sequence>
<dbReference type="Gene3D" id="1.20.5.170">
    <property type="match status" value="1"/>
</dbReference>
<evidence type="ECO:0000256" key="1">
    <source>
        <dbReference type="SAM" id="MobiDB-lite"/>
    </source>
</evidence>
<feature type="region of interest" description="Disordered" evidence="1">
    <location>
        <begin position="100"/>
        <end position="135"/>
    </location>
</feature>
<dbReference type="GO" id="GO:0042383">
    <property type="term" value="C:sarcolemma"/>
    <property type="evidence" value="ECO:0007669"/>
    <property type="project" value="TreeGrafter"/>
</dbReference>
<proteinExistence type="predicted"/>
<organism evidence="2 3">
    <name type="scientific">Crocodylus porosus</name>
    <name type="common">Saltwater crocodile</name>
    <name type="synonym">Estuarine crocodile</name>
    <dbReference type="NCBI Taxonomy" id="8502"/>
    <lineage>
        <taxon>Eukaryota</taxon>
        <taxon>Metazoa</taxon>
        <taxon>Chordata</taxon>
        <taxon>Craniata</taxon>
        <taxon>Vertebrata</taxon>
        <taxon>Euteleostomi</taxon>
        <taxon>Archelosauria</taxon>
        <taxon>Archosauria</taxon>
        <taxon>Crocodylia</taxon>
        <taxon>Longirostres</taxon>
        <taxon>Crocodylidae</taxon>
        <taxon>Crocodylus</taxon>
    </lineage>
</organism>
<keyword evidence="3" id="KW-1185">Reference proteome</keyword>
<dbReference type="GO" id="GO:0019215">
    <property type="term" value="F:intermediate filament binding"/>
    <property type="evidence" value="ECO:0007669"/>
    <property type="project" value="TreeGrafter"/>
</dbReference>
<dbReference type="GO" id="GO:0005200">
    <property type="term" value="F:structural constituent of cytoskeleton"/>
    <property type="evidence" value="ECO:0007669"/>
    <property type="project" value="InterPro"/>
</dbReference>
<reference evidence="2" key="2">
    <citation type="submission" date="2025-09" db="UniProtKB">
        <authorList>
            <consortium name="Ensembl"/>
        </authorList>
    </citation>
    <scope>IDENTIFICATION</scope>
</reference>
<dbReference type="PANTHER" id="PTHR47136">
    <property type="entry name" value="SYNEMIN"/>
    <property type="match status" value="1"/>
</dbReference>
<dbReference type="GO" id="GO:0045104">
    <property type="term" value="P:intermediate filament cytoskeleton organization"/>
    <property type="evidence" value="ECO:0007669"/>
    <property type="project" value="InterPro"/>
</dbReference>
<dbReference type="InterPro" id="IPR030634">
    <property type="entry name" value="SYNM"/>
</dbReference>
<feature type="compositionally biased region" description="Low complexity" evidence="1">
    <location>
        <begin position="125"/>
        <end position="135"/>
    </location>
</feature>